<protein>
    <recommendedName>
        <fullName evidence="4">ABC transporter</fullName>
    </recommendedName>
</protein>
<dbReference type="InterPro" id="IPR007428">
    <property type="entry name" value="MlaA"/>
</dbReference>
<dbReference type="AlphaFoldDB" id="A0A6S6S7H0"/>
<reference evidence="3" key="1">
    <citation type="submission" date="2020-01" db="EMBL/GenBank/DDBJ databases">
        <authorList>
            <person name="Meier V. D."/>
            <person name="Meier V D."/>
        </authorList>
    </citation>
    <scope>NUCLEOTIDE SEQUENCE</scope>
    <source>
        <strain evidence="3">HLG_WM_MAG_03</strain>
    </source>
</reference>
<accession>A0A6S6S7H0</accession>
<dbReference type="GO" id="GO:0120010">
    <property type="term" value="P:intermembrane phospholipid transfer"/>
    <property type="evidence" value="ECO:0007669"/>
    <property type="project" value="TreeGrafter"/>
</dbReference>
<evidence type="ECO:0008006" key="4">
    <source>
        <dbReference type="Google" id="ProtNLM"/>
    </source>
</evidence>
<evidence type="ECO:0000313" key="3">
    <source>
        <dbReference type="EMBL" id="CAA6798613.1"/>
    </source>
</evidence>
<dbReference type="PANTHER" id="PTHR30035:SF3">
    <property type="entry name" value="INTERMEMBRANE PHOSPHOLIPID TRANSPORT SYSTEM LIPOPROTEIN MLAA"/>
    <property type="match status" value="1"/>
</dbReference>
<proteinExistence type="inferred from homology"/>
<dbReference type="Pfam" id="PF04333">
    <property type="entry name" value="MlaA"/>
    <property type="match status" value="1"/>
</dbReference>
<sequence>MEDEFDNEFEEADKKVFDPLEGYNRWMTSTNDKFYTYVFDPVSKGYAVIVPKPARIGISNAFHNLKFPIRFANNLLQFKFDASMKELGRFMINSTVGVLGLFDVAKLEGIKPQEEDFGQTLGYYGVGTGFHVVLPFLGPSNLRDVVGLSVDTAISPITDASLEYQIPDNAEKSLALTSFEYLNTNSLQPGQYENLKKDALDVYTFFRDSYEQKRAKDIEK</sequence>
<gene>
    <name evidence="3" type="ORF">HELGO_WM28090</name>
</gene>
<keyword evidence="2" id="KW-0732">Signal</keyword>
<organism evidence="3">
    <name type="scientific">uncultured Sulfurovum sp</name>
    <dbReference type="NCBI Taxonomy" id="269237"/>
    <lineage>
        <taxon>Bacteria</taxon>
        <taxon>Pseudomonadati</taxon>
        <taxon>Campylobacterota</taxon>
        <taxon>Epsilonproteobacteria</taxon>
        <taxon>Campylobacterales</taxon>
        <taxon>Sulfurovaceae</taxon>
        <taxon>Sulfurovum</taxon>
        <taxon>environmental samples</taxon>
    </lineage>
</organism>
<name>A0A6S6S7H0_9BACT</name>
<dbReference type="EMBL" id="CACVAR010000010">
    <property type="protein sequence ID" value="CAA6798613.1"/>
    <property type="molecule type" value="Genomic_DNA"/>
</dbReference>
<dbReference type="GO" id="GO:0016020">
    <property type="term" value="C:membrane"/>
    <property type="evidence" value="ECO:0007669"/>
    <property type="project" value="InterPro"/>
</dbReference>
<dbReference type="PANTHER" id="PTHR30035">
    <property type="entry name" value="LIPOPROTEIN VACJ-RELATED"/>
    <property type="match status" value="1"/>
</dbReference>
<comment type="similarity">
    <text evidence="1">Belongs to the MlaA family.</text>
</comment>
<evidence type="ECO:0000256" key="1">
    <source>
        <dbReference type="ARBA" id="ARBA00010634"/>
    </source>
</evidence>
<dbReference type="PRINTS" id="PR01805">
    <property type="entry name" value="VACJLIPOPROT"/>
</dbReference>
<evidence type="ECO:0000256" key="2">
    <source>
        <dbReference type="ARBA" id="ARBA00022729"/>
    </source>
</evidence>